<dbReference type="NCBIfam" id="NF041188">
    <property type="entry name" value="encap_f3"/>
    <property type="match status" value="1"/>
</dbReference>
<dbReference type="InterPro" id="IPR024455">
    <property type="entry name" value="Phage_capsid"/>
</dbReference>
<keyword evidence="4" id="KW-1185">Reference proteome</keyword>
<evidence type="ECO:0000313" key="3">
    <source>
        <dbReference type="EMBL" id="NOK33566.1"/>
    </source>
</evidence>
<evidence type="ECO:0000313" key="4">
    <source>
        <dbReference type="Proteomes" id="UP000563426"/>
    </source>
</evidence>
<comment type="caution">
    <text evidence="3">The sequence shown here is derived from an EMBL/GenBank/DDBJ whole genome shotgun (WGS) entry which is preliminary data.</text>
</comment>
<accession>A0A7Y4KGR9</accession>
<dbReference type="NCBIfam" id="TIGR01554">
    <property type="entry name" value="major_cap_HK97"/>
    <property type="match status" value="1"/>
</dbReference>
<sequence>MSILSTKSSKADASLSPGAAFAAAVQKHGTQAHVDYDTSIVDAFPGFKRRPRIAVRGMFKTAKAERDPVPFWYETHPQAKPAGPVQDLELRPEAGFEFHQDTQALKPTRAWIQVPRNLLEDSQSLAQFIDFRLLVRLNTAENQALCIGKGGDGVRGLLHTPGIVRLPAKKTAVASLLNACAQVEQMGGSADGIVINSLDFYEHLVGQQSLLSDLAAMGIRLCRTRMVNPGTIIVGDFTAAATLYDSQRSVIRFAEPPPGIFPREGLAAYGEVYTTLAVHLPTHFFVASLT</sequence>
<proteinExistence type="predicted"/>
<dbReference type="RefSeq" id="WP_171434278.1">
    <property type="nucleotide sequence ID" value="NZ_JABFJV010000041.1"/>
</dbReference>
<dbReference type="InterPro" id="IPR054612">
    <property type="entry name" value="Phage_capsid-like_C"/>
</dbReference>
<feature type="domain" description="Phage capsid-like C-terminal" evidence="2">
    <location>
        <begin position="73"/>
        <end position="197"/>
    </location>
</feature>
<dbReference type="EMBL" id="JABFJV010000041">
    <property type="protein sequence ID" value="NOK33566.1"/>
    <property type="molecule type" value="Genomic_DNA"/>
</dbReference>
<evidence type="ECO:0000259" key="2">
    <source>
        <dbReference type="Pfam" id="PF05065"/>
    </source>
</evidence>
<comment type="subcellular location">
    <subcellularLocation>
        <location evidence="1">Virion</location>
    </subcellularLocation>
</comment>
<gene>
    <name evidence="3" type="ORF">HMI49_10185</name>
</gene>
<dbReference type="Gene3D" id="3.30.2400.10">
    <property type="entry name" value="Major capsid protein gp5"/>
    <property type="match status" value="1"/>
</dbReference>
<dbReference type="Proteomes" id="UP000563426">
    <property type="component" value="Unassembled WGS sequence"/>
</dbReference>
<dbReference type="SUPFAM" id="SSF56563">
    <property type="entry name" value="Major capsid protein gp5"/>
    <property type="match status" value="1"/>
</dbReference>
<reference evidence="3 4" key="1">
    <citation type="submission" date="2020-05" db="EMBL/GenBank/DDBJ databases">
        <authorList>
            <person name="Whitworth D."/>
        </authorList>
    </citation>
    <scope>NUCLEOTIDE SEQUENCE [LARGE SCALE GENOMIC DNA]</scope>
    <source>
        <strain evidence="3 4">AB043B</strain>
    </source>
</reference>
<protein>
    <submittedName>
        <fullName evidence="3">Phage major capsid protein</fullName>
    </submittedName>
</protein>
<dbReference type="Pfam" id="PF05065">
    <property type="entry name" value="Phage_capsid"/>
    <property type="match status" value="1"/>
</dbReference>
<name>A0A7Y4KGR9_9BACT</name>
<organism evidence="3 4">
    <name type="scientific">Corallococcus exercitus</name>
    <dbReference type="NCBI Taxonomy" id="2316736"/>
    <lineage>
        <taxon>Bacteria</taxon>
        <taxon>Pseudomonadati</taxon>
        <taxon>Myxococcota</taxon>
        <taxon>Myxococcia</taxon>
        <taxon>Myxococcales</taxon>
        <taxon>Cystobacterineae</taxon>
        <taxon>Myxococcaceae</taxon>
        <taxon>Corallococcus</taxon>
    </lineage>
</organism>
<dbReference type="AlphaFoldDB" id="A0A7Y4KGR9"/>
<evidence type="ECO:0000256" key="1">
    <source>
        <dbReference type="ARBA" id="ARBA00004328"/>
    </source>
</evidence>
<dbReference type="Gene3D" id="3.30.2320.10">
    <property type="entry name" value="hypothetical protein PF0899 domain"/>
    <property type="match status" value="1"/>
</dbReference>